<feature type="compositionally biased region" description="Low complexity" evidence="1">
    <location>
        <begin position="297"/>
        <end position="313"/>
    </location>
</feature>
<feature type="region of interest" description="Disordered" evidence="1">
    <location>
        <begin position="397"/>
        <end position="425"/>
    </location>
</feature>
<dbReference type="OrthoDB" id="3183767at2759"/>
<feature type="compositionally biased region" description="Low complexity" evidence="1">
    <location>
        <begin position="240"/>
        <end position="250"/>
    </location>
</feature>
<feature type="compositionally biased region" description="Acidic residues" evidence="1">
    <location>
        <begin position="743"/>
        <end position="793"/>
    </location>
</feature>
<reference evidence="2" key="1">
    <citation type="submission" date="2021-02" db="EMBL/GenBank/DDBJ databases">
        <authorList>
            <person name="Nieuwenhuis M."/>
            <person name="Van De Peppel L.J.J."/>
        </authorList>
    </citation>
    <scope>NUCLEOTIDE SEQUENCE</scope>
    <source>
        <strain evidence="2">D49</strain>
    </source>
</reference>
<feature type="region of interest" description="Disordered" evidence="1">
    <location>
        <begin position="694"/>
        <end position="793"/>
    </location>
</feature>
<feature type="compositionally biased region" description="Polar residues" evidence="1">
    <location>
        <begin position="230"/>
        <end position="239"/>
    </location>
</feature>
<sequence>MKLDNRRRQTHARVDSLARQFKIRLAREFIYQRGFGVKSAAVERLLEADSSVPTENAFSILLKFAFNFFAMLAPDFMHEFELGVWKAILIHLIRILFAYGNNTPSALNRRYRQVPTFGRSTIRRFSDNVIGLKKLAARNYEDLLQCAIPVFDDLLEGEDNDAVISLLFTLAEWHALGKLCLHTETTLQWLDQCTTDLGQRLRKFESETCSHYDTRELPKEAQARVRHQTRNAATAQQEVPSTSTPATSTRGRGRGRASRGRGRGRGASANTSLDSPADEISNTTTLPSPVPSASAQPIPTAASTSAQPATLTPINQPSSSAGNKKKLNLHLIKLHALGDYVSFIRRFGTSDSYSTQPGELEHRMVKRFYARTNKNQAVVQMTRLERRNQALLRQTRALAKQQATSTHTSTNSTSTTPKRRPKPRGLTVTFQESEPLPATPPEYHHHISSSRNFPMHLQKFILDHKDDPAVTGFYSKLQDHILGRLLHPDWSGGPDEFSTTDRAQVIFFNNRFYRHKVMRVNYTGYDVRRGQDSINSRNHADIMTLAAEEDLDHPFRYAQVIGIFHVDVILNAPGQSQTPVSKEVLWVRWFKYDKSYRAGFQQRRLHCIHFTPSEEPDAFGFLDPDEVIRGAHLIPAFQHGATAEWLTGSSIAREDGEEDDWKYFFVNIFVDRDMYMRYAGGGVGHYRLPLSDPHIPVSELNPEPDTGEDPSAPAPAPEAMSPEQLRQQAEEAGDKIADTQDHSDDEEHADELTLDDEDEVDVVGSSADEEDVGAEDGEDGAGDMEDEQGYADL</sequence>
<evidence type="ECO:0000256" key="1">
    <source>
        <dbReference type="SAM" id="MobiDB-lite"/>
    </source>
</evidence>
<proteinExistence type="predicted"/>
<feature type="compositionally biased region" description="Basic residues" evidence="1">
    <location>
        <begin position="251"/>
        <end position="264"/>
    </location>
</feature>
<comment type="caution">
    <text evidence="2">The sequence shown here is derived from an EMBL/GenBank/DDBJ whole genome shotgun (WGS) entry which is preliminary data.</text>
</comment>
<dbReference type="AlphaFoldDB" id="A0A9P7K6S7"/>
<dbReference type="EMBL" id="JABCKI010005762">
    <property type="protein sequence ID" value="KAG5638429.1"/>
    <property type="molecule type" value="Genomic_DNA"/>
</dbReference>
<name>A0A9P7K6S7_9AGAR</name>
<accession>A0A9P7K6S7</accession>
<feature type="compositionally biased region" description="Low complexity" evidence="1">
    <location>
        <begin position="404"/>
        <end position="416"/>
    </location>
</feature>
<organism evidence="2 3">
    <name type="scientific">Sphagnurus paluster</name>
    <dbReference type="NCBI Taxonomy" id="117069"/>
    <lineage>
        <taxon>Eukaryota</taxon>
        <taxon>Fungi</taxon>
        <taxon>Dikarya</taxon>
        <taxon>Basidiomycota</taxon>
        <taxon>Agaricomycotina</taxon>
        <taxon>Agaricomycetes</taxon>
        <taxon>Agaricomycetidae</taxon>
        <taxon>Agaricales</taxon>
        <taxon>Tricholomatineae</taxon>
        <taxon>Lyophyllaceae</taxon>
        <taxon>Sphagnurus</taxon>
    </lineage>
</organism>
<feature type="compositionally biased region" description="Basic and acidic residues" evidence="1">
    <location>
        <begin position="728"/>
        <end position="742"/>
    </location>
</feature>
<gene>
    <name evidence="2" type="ORF">H0H81_012646</name>
</gene>
<feature type="region of interest" description="Disordered" evidence="1">
    <location>
        <begin position="215"/>
        <end position="322"/>
    </location>
</feature>
<evidence type="ECO:0000313" key="2">
    <source>
        <dbReference type="EMBL" id="KAG5638429.1"/>
    </source>
</evidence>
<keyword evidence="3" id="KW-1185">Reference proteome</keyword>
<reference evidence="2" key="2">
    <citation type="submission" date="2021-10" db="EMBL/GenBank/DDBJ databases">
        <title>Phylogenomics reveals ancestral predisposition of the termite-cultivated fungus Termitomyces towards a domesticated lifestyle.</title>
        <authorList>
            <person name="Auxier B."/>
            <person name="Grum-Grzhimaylo A."/>
            <person name="Cardenas M.E."/>
            <person name="Lodge J.D."/>
            <person name="Laessoe T."/>
            <person name="Pedersen O."/>
            <person name="Smith M.E."/>
            <person name="Kuyper T.W."/>
            <person name="Franco-Molano E.A."/>
            <person name="Baroni T.J."/>
            <person name="Aanen D.K."/>
        </authorList>
    </citation>
    <scope>NUCLEOTIDE SEQUENCE</scope>
    <source>
        <strain evidence="2">D49</strain>
    </source>
</reference>
<feature type="compositionally biased region" description="Polar residues" evidence="1">
    <location>
        <begin position="270"/>
        <end position="295"/>
    </location>
</feature>
<evidence type="ECO:0000313" key="3">
    <source>
        <dbReference type="Proteomes" id="UP000717328"/>
    </source>
</evidence>
<dbReference type="Proteomes" id="UP000717328">
    <property type="component" value="Unassembled WGS sequence"/>
</dbReference>
<protein>
    <submittedName>
        <fullName evidence="2">Uncharacterized protein</fullName>
    </submittedName>
</protein>